<protein>
    <recommendedName>
        <fullName evidence="1">Serine aminopeptidase S33 domain-containing protein</fullName>
    </recommendedName>
</protein>
<gene>
    <name evidence="2" type="ORF">GS399_05460</name>
</gene>
<dbReference type="SUPFAM" id="SSF53474">
    <property type="entry name" value="alpha/beta-Hydrolases"/>
    <property type="match status" value="1"/>
</dbReference>
<dbReference type="Gene3D" id="3.40.50.1820">
    <property type="entry name" value="alpha/beta hydrolase"/>
    <property type="match status" value="1"/>
</dbReference>
<dbReference type="InterPro" id="IPR022742">
    <property type="entry name" value="Hydrolase_4"/>
</dbReference>
<name>A0A7K1Y765_9SPHI</name>
<proteinExistence type="predicted"/>
<comment type="caution">
    <text evidence="2">The sequence shown here is derived from an EMBL/GenBank/DDBJ whole genome shotgun (WGS) entry which is preliminary data.</text>
</comment>
<dbReference type="EMBL" id="WVHT01000002">
    <property type="protein sequence ID" value="MXV50413.1"/>
    <property type="molecule type" value="Genomic_DNA"/>
</dbReference>
<feature type="domain" description="Serine aminopeptidase S33" evidence="1">
    <location>
        <begin position="2"/>
        <end position="52"/>
    </location>
</feature>
<reference evidence="2 3" key="1">
    <citation type="submission" date="2019-11" db="EMBL/GenBank/DDBJ databases">
        <title>Pedobacter sp. HMF7647 Genome sequencing and assembly.</title>
        <authorList>
            <person name="Kang H."/>
            <person name="Kim H."/>
            <person name="Joh K."/>
        </authorList>
    </citation>
    <scope>NUCLEOTIDE SEQUENCE [LARGE SCALE GENOMIC DNA]</scope>
    <source>
        <strain evidence="2 3">HMF7647</strain>
    </source>
</reference>
<accession>A0A7K1Y765</accession>
<evidence type="ECO:0000313" key="3">
    <source>
        <dbReference type="Proteomes" id="UP000466586"/>
    </source>
</evidence>
<dbReference type="AlphaFoldDB" id="A0A7K1Y765"/>
<keyword evidence="3" id="KW-1185">Reference proteome</keyword>
<sequence>MPAIQLPLLILHGTADKAAKPEGSQYFMENAGSADKELKLYEGHYHDLLNDKYNGIIIKDIIRWLDERV</sequence>
<dbReference type="InterPro" id="IPR051044">
    <property type="entry name" value="MAG_DAG_Lipase"/>
</dbReference>
<organism evidence="2 3">
    <name type="scientific">Hufsiella arboris</name>
    <dbReference type="NCBI Taxonomy" id="2695275"/>
    <lineage>
        <taxon>Bacteria</taxon>
        <taxon>Pseudomonadati</taxon>
        <taxon>Bacteroidota</taxon>
        <taxon>Sphingobacteriia</taxon>
        <taxon>Sphingobacteriales</taxon>
        <taxon>Sphingobacteriaceae</taxon>
        <taxon>Hufsiella</taxon>
    </lineage>
</organism>
<dbReference type="Proteomes" id="UP000466586">
    <property type="component" value="Unassembled WGS sequence"/>
</dbReference>
<dbReference type="InterPro" id="IPR029058">
    <property type="entry name" value="AB_hydrolase_fold"/>
</dbReference>
<dbReference type="PANTHER" id="PTHR11614">
    <property type="entry name" value="PHOSPHOLIPASE-RELATED"/>
    <property type="match status" value="1"/>
</dbReference>
<evidence type="ECO:0000259" key="1">
    <source>
        <dbReference type="Pfam" id="PF12146"/>
    </source>
</evidence>
<dbReference type="Pfam" id="PF12146">
    <property type="entry name" value="Hydrolase_4"/>
    <property type="match status" value="1"/>
</dbReference>
<evidence type="ECO:0000313" key="2">
    <source>
        <dbReference type="EMBL" id="MXV50413.1"/>
    </source>
</evidence>